<dbReference type="Proteomes" id="UP001516351">
    <property type="component" value="Unassembled WGS sequence"/>
</dbReference>
<dbReference type="SUPFAM" id="SSF55073">
    <property type="entry name" value="Nucleotide cyclase"/>
    <property type="match status" value="1"/>
</dbReference>
<dbReference type="RefSeq" id="WP_267310735.1">
    <property type="nucleotide sequence ID" value="NZ_JABXXV010000001.1"/>
</dbReference>
<dbReference type="InterPro" id="IPR000160">
    <property type="entry name" value="GGDEF_dom"/>
</dbReference>
<accession>A0ABX2P211</accession>
<evidence type="ECO:0000313" key="3">
    <source>
        <dbReference type="Proteomes" id="UP001516351"/>
    </source>
</evidence>
<reference evidence="2 3" key="1">
    <citation type="submission" date="2020-06" db="EMBL/GenBank/DDBJ databases">
        <title>Synonyms of Asaia species.</title>
        <authorList>
            <person name="Sombolestani A."/>
        </authorList>
    </citation>
    <scope>NUCLEOTIDE SEQUENCE [LARGE SCALE GENOMIC DNA]</scope>
    <source>
        <strain evidence="2 3">LMG 27047</strain>
    </source>
</reference>
<protein>
    <submittedName>
        <fullName evidence="2">Diguanylate cyclase</fullName>
    </submittedName>
</protein>
<sequence>MNAFLLNTVRSTISPFLPGAGEKAPPTRSHDWKKREAELQAALLETLRAAISVSEGLRMAFEQFCVETRPDRGILMSAGALVIPPPSEPQLHILHSWPQRDPTPQESLGGQRSCTNLCLSAITEVRHQGEIGIFAYYPRRFPARAAEACQRVLGTLVQTAAAMIEVDHRYRVLMRALPYDPLTHLPIWSLFREKVERRFPRLDREQLPATLMLVCFSGLLNTPEGLVKADDAIEQIAHVRDAISFLQRAIRPTDLIGQLDRESFVLWLDGGDRFASVERADLICKRRYMCSAGANPLVSVKIGLVTREPHSTDMLDVFFERARLALSIAHEEKVDWYFAHENA</sequence>
<evidence type="ECO:0000313" key="2">
    <source>
        <dbReference type="EMBL" id="NVN45574.1"/>
    </source>
</evidence>
<dbReference type="EMBL" id="JABXXV010000001">
    <property type="protein sequence ID" value="NVN45574.1"/>
    <property type="molecule type" value="Genomic_DNA"/>
</dbReference>
<dbReference type="SMART" id="SM00267">
    <property type="entry name" value="GGDEF"/>
    <property type="match status" value="1"/>
</dbReference>
<proteinExistence type="predicted"/>
<keyword evidence="3" id="KW-1185">Reference proteome</keyword>
<organism evidence="2 3">
    <name type="scientific">Asaia spathodeae</name>
    <dbReference type="NCBI Taxonomy" id="657016"/>
    <lineage>
        <taxon>Bacteria</taxon>
        <taxon>Pseudomonadati</taxon>
        <taxon>Pseudomonadota</taxon>
        <taxon>Alphaproteobacteria</taxon>
        <taxon>Acetobacterales</taxon>
        <taxon>Acetobacteraceae</taxon>
        <taxon>Asaia</taxon>
    </lineage>
</organism>
<dbReference type="InterPro" id="IPR029787">
    <property type="entry name" value="Nucleotide_cyclase"/>
</dbReference>
<comment type="caution">
    <text evidence="2">The sequence shown here is derived from an EMBL/GenBank/DDBJ whole genome shotgun (WGS) entry which is preliminary data.</text>
</comment>
<dbReference type="InterPro" id="IPR043128">
    <property type="entry name" value="Rev_trsase/Diguanyl_cyclase"/>
</dbReference>
<dbReference type="Gene3D" id="3.30.70.270">
    <property type="match status" value="1"/>
</dbReference>
<gene>
    <name evidence="2" type="ORF">HW542_01975</name>
</gene>
<name>A0ABX2P211_9PROT</name>
<feature type="domain" description="GGDEF" evidence="1">
    <location>
        <begin position="166"/>
        <end position="339"/>
    </location>
</feature>
<evidence type="ECO:0000259" key="1">
    <source>
        <dbReference type="SMART" id="SM00267"/>
    </source>
</evidence>
<dbReference type="Pfam" id="PF00990">
    <property type="entry name" value="GGDEF"/>
    <property type="match status" value="1"/>
</dbReference>